<evidence type="ECO:0000256" key="3">
    <source>
        <dbReference type="ARBA" id="ARBA00023125"/>
    </source>
</evidence>
<evidence type="ECO:0000259" key="5">
    <source>
        <dbReference type="PROSITE" id="PS50931"/>
    </source>
</evidence>
<accession>A0A2R6Y0V3</accession>
<keyword evidence="4" id="KW-0804">Transcription</keyword>
<dbReference type="InterPro" id="IPR036390">
    <property type="entry name" value="WH_DNA-bd_sf"/>
</dbReference>
<dbReference type="SUPFAM" id="SSF46785">
    <property type="entry name" value="Winged helix' DNA-binding domain"/>
    <property type="match status" value="1"/>
</dbReference>
<evidence type="ECO:0000256" key="2">
    <source>
        <dbReference type="ARBA" id="ARBA00023015"/>
    </source>
</evidence>
<evidence type="ECO:0000313" key="7">
    <source>
        <dbReference type="Proteomes" id="UP000244338"/>
    </source>
</evidence>
<gene>
    <name evidence="6" type="ORF">BSOLF_0353</name>
</gene>
<reference evidence="7" key="1">
    <citation type="journal article" date="2018" name="Sci. Rep.">
        <title>Lignite coal burning seam in the remote Altai Mountains harbors a hydrogen-driven thermophilic microbial community.</title>
        <authorList>
            <person name="Kadnikov V.V."/>
            <person name="Mardanov A.V."/>
            <person name="Ivasenko D.A."/>
            <person name="Antsiferov D.V."/>
            <person name="Beletsky A.V."/>
            <person name="Karnachuk O.V."/>
            <person name="Ravin N.V."/>
        </authorList>
    </citation>
    <scope>NUCLEOTIDE SEQUENCE [LARGE SCALE GENOMIC DNA]</scope>
</reference>
<dbReference type="GO" id="GO:0000976">
    <property type="term" value="F:transcription cis-regulatory region binding"/>
    <property type="evidence" value="ECO:0007669"/>
    <property type="project" value="TreeGrafter"/>
</dbReference>
<keyword evidence="3" id="KW-0238">DNA-binding</keyword>
<organism evidence="6 7">
    <name type="scientific">Candidatus Carbonibacillus altaicus</name>
    <dbReference type="NCBI Taxonomy" id="2163959"/>
    <lineage>
        <taxon>Bacteria</taxon>
        <taxon>Bacillati</taxon>
        <taxon>Bacillota</taxon>
        <taxon>Bacilli</taxon>
        <taxon>Bacillales</taxon>
        <taxon>Candidatus Carbonibacillus</taxon>
    </lineage>
</organism>
<sequence>MNLLSIELFCLVAEHGSVSEAARQAYVSQPAVTRHIQALEAVYGAPLFDRHDQGLKLNTYGHFLYPYLKAIIADHRRALEAFQSFLKSSPEPVKIGATRTIGEYWLPYFLAEAKARFSWFSYAVHIDNTEKIVEALYGHGLDLAFVEGTLDQDDRLLVDIYAVDELLLVARPDHPLTQKTHVHIKDLEGETLIVREEGSGTRKIVQSHLEEKNIWPLLQTLSFDSTQAIKSAVEAGLGISFLSATIVARDTIHNMLKAIPLQDLSIQRPLYLVRPARRLVMPHVKELIDFILDENVVQRILPVVVSASIAPQQRAEDDVHLSVLSMDGLQA</sequence>
<evidence type="ECO:0000256" key="1">
    <source>
        <dbReference type="ARBA" id="ARBA00009437"/>
    </source>
</evidence>
<dbReference type="PANTHER" id="PTHR30126">
    <property type="entry name" value="HTH-TYPE TRANSCRIPTIONAL REGULATOR"/>
    <property type="match status" value="1"/>
</dbReference>
<proteinExistence type="inferred from homology"/>
<evidence type="ECO:0000256" key="4">
    <source>
        <dbReference type="ARBA" id="ARBA00023163"/>
    </source>
</evidence>
<dbReference type="Pfam" id="PF00126">
    <property type="entry name" value="HTH_1"/>
    <property type="match status" value="1"/>
</dbReference>
<name>A0A2R6Y0V3_9BACL</name>
<dbReference type="PANTHER" id="PTHR30126:SF39">
    <property type="entry name" value="HTH-TYPE TRANSCRIPTIONAL REGULATOR CYSL"/>
    <property type="match status" value="1"/>
</dbReference>
<dbReference type="InterPro" id="IPR036388">
    <property type="entry name" value="WH-like_DNA-bd_sf"/>
</dbReference>
<feature type="domain" description="HTH lysR-type" evidence="5">
    <location>
        <begin position="1"/>
        <end position="58"/>
    </location>
</feature>
<dbReference type="EMBL" id="PEBX01000033">
    <property type="protein sequence ID" value="PTQ56318.1"/>
    <property type="molecule type" value="Genomic_DNA"/>
</dbReference>
<dbReference type="InterPro" id="IPR000847">
    <property type="entry name" value="LysR_HTH_N"/>
</dbReference>
<dbReference type="InterPro" id="IPR005119">
    <property type="entry name" value="LysR_subst-bd"/>
</dbReference>
<dbReference type="PROSITE" id="PS50931">
    <property type="entry name" value="HTH_LYSR"/>
    <property type="match status" value="1"/>
</dbReference>
<dbReference type="Gene3D" id="1.10.10.10">
    <property type="entry name" value="Winged helix-like DNA-binding domain superfamily/Winged helix DNA-binding domain"/>
    <property type="match status" value="1"/>
</dbReference>
<dbReference type="GO" id="GO:0003700">
    <property type="term" value="F:DNA-binding transcription factor activity"/>
    <property type="evidence" value="ECO:0007669"/>
    <property type="project" value="InterPro"/>
</dbReference>
<comment type="caution">
    <text evidence="6">The sequence shown here is derived from an EMBL/GenBank/DDBJ whole genome shotgun (WGS) entry which is preliminary data.</text>
</comment>
<comment type="similarity">
    <text evidence="1">Belongs to the LysR transcriptional regulatory family.</text>
</comment>
<dbReference type="PRINTS" id="PR00039">
    <property type="entry name" value="HTHLYSR"/>
</dbReference>
<dbReference type="Gene3D" id="3.40.190.290">
    <property type="match status" value="1"/>
</dbReference>
<keyword evidence="2" id="KW-0805">Transcription regulation</keyword>
<protein>
    <submittedName>
        <fullName evidence="6">LysR family transcriptional regulator YeiE</fullName>
    </submittedName>
</protein>
<dbReference type="SUPFAM" id="SSF53850">
    <property type="entry name" value="Periplasmic binding protein-like II"/>
    <property type="match status" value="1"/>
</dbReference>
<dbReference type="AlphaFoldDB" id="A0A2R6Y0V3"/>
<dbReference type="Pfam" id="PF03466">
    <property type="entry name" value="LysR_substrate"/>
    <property type="match status" value="1"/>
</dbReference>
<dbReference type="Proteomes" id="UP000244338">
    <property type="component" value="Unassembled WGS sequence"/>
</dbReference>
<evidence type="ECO:0000313" key="6">
    <source>
        <dbReference type="EMBL" id="PTQ56318.1"/>
    </source>
</evidence>